<feature type="region of interest" description="Disordered" evidence="1">
    <location>
        <begin position="1"/>
        <end position="37"/>
    </location>
</feature>
<evidence type="ECO:0000313" key="3">
    <source>
        <dbReference type="Proteomes" id="UP000796880"/>
    </source>
</evidence>
<comment type="caution">
    <text evidence="2">The sequence shown here is derived from an EMBL/GenBank/DDBJ whole genome shotgun (WGS) entry which is preliminary data.</text>
</comment>
<gene>
    <name evidence="2" type="ORF">FNV43_RR10245</name>
</gene>
<dbReference type="Proteomes" id="UP000796880">
    <property type="component" value="Unassembled WGS sequence"/>
</dbReference>
<dbReference type="EMBL" id="VOIH02000004">
    <property type="protein sequence ID" value="KAF3449516.1"/>
    <property type="molecule type" value="Genomic_DNA"/>
</dbReference>
<proteinExistence type="predicted"/>
<organism evidence="2 3">
    <name type="scientific">Rhamnella rubrinervis</name>
    <dbReference type="NCBI Taxonomy" id="2594499"/>
    <lineage>
        <taxon>Eukaryota</taxon>
        <taxon>Viridiplantae</taxon>
        <taxon>Streptophyta</taxon>
        <taxon>Embryophyta</taxon>
        <taxon>Tracheophyta</taxon>
        <taxon>Spermatophyta</taxon>
        <taxon>Magnoliopsida</taxon>
        <taxon>eudicotyledons</taxon>
        <taxon>Gunneridae</taxon>
        <taxon>Pentapetalae</taxon>
        <taxon>rosids</taxon>
        <taxon>fabids</taxon>
        <taxon>Rosales</taxon>
        <taxon>Rhamnaceae</taxon>
        <taxon>rhamnoid group</taxon>
        <taxon>Rhamneae</taxon>
        <taxon>Rhamnella</taxon>
    </lineage>
</organism>
<reference evidence="2" key="1">
    <citation type="submission" date="2020-03" db="EMBL/GenBank/DDBJ databases">
        <title>A high-quality chromosome-level genome assembly of a woody plant with both climbing and erect habits, Rhamnella rubrinervis.</title>
        <authorList>
            <person name="Lu Z."/>
            <person name="Yang Y."/>
            <person name="Zhu X."/>
            <person name="Sun Y."/>
        </authorList>
    </citation>
    <scope>NUCLEOTIDE SEQUENCE</scope>
    <source>
        <strain evidence="2">BYM</strain>
        <tissue evidence="2">Leaf</tissue>
    </source>
</reference>
<accession>A0A8K0HBW1</accession>
<evidence type="ECO:0000256" key="1">
    <source>
        <dbReference type="SAM" id="MobiDB-lite"/>
    </source>
</evidence>
<name>A0A8K0HBW1_9ROSA</name>
<dbReference type="AlphaFoldDB" id="A0A8K0HBW1"/>
<protein>
    <submittedName>
        <fullName evidence="2">Uncharacterized protein</fullName>
    </submittedName>
</protein>
<sequence length="68" mass="7374">MLSPASVELSSGEEELGESKLMQETSSGCGGSIDGGVESAGEEEYEIGFVRWLWLCEFHWGEDLGCLE</sequence>
<evidence type="ECO:0000313" key="2">
    <source>
        <dbReference type="EMBL" id="KAF3449516.1"/>
    </source>
</evidence>
<keyword evidence="3" id="KW-1185">Reference proteome</keyword>